<comment type="caution">
    <text evidence="2">The sequence shown here is derived from an EMBL/GenBank/DDBJ whole genome shotgun (WGS) entry which is preliminary data.</text>
</comment>
<keyword evidence="3" id="KW-1185">Reference proteome</keyword>
<protein>
    <recommendedName>
        <fullName evidence="4">Kazal-like domain-containing protein</fullName>
    </recommendedName>
</protein>
<evidence type="ECO:0008006" key="4">
    <source>
        <dbReference type="Google" id="ProtNLM"/>
    </source>
</evidence>
<feature type="signal peptide" evidence="1">
    <location>
        <begin position="1"/>
        <end position="23"/>
    </location>
</feature>
<dbReference type="Proteomes" id="UP000295192">
    <property type="component" value="Unassembled WGS sequence"/>
</dbReference>
<evidence type="ECO:0000256" key="1">
    <source>
        <dbReference type="SAM" id="SignalP"/>
    </source>
</evidence>
<organism evidence="2 3">
    <name type="scientific">Drosophila navojoa</name>
    <name type="common">Fruit fly</name>
    <dbReference type="NCBI Taxonomy" id="7232"/>
    <lineage>
        <taxon>Eukaryota</taxon>
        <taxon>Metazoa</taxon>
        <taxon>Ecdysozoa</taxon>
        <taxon>Arthropoda</taxon>
        <taxon>Hexapoda</taxon>
        <taxon>Insecta</taxon>
        <taxon>Pterygota</taxon>
        <taxon>Neoptera</taxon>
        <taxon>Endopterygota</taxon>
        <taxon>Diptera</taxon>
        <taxon>Brachycera</taxon>
        <taxon>Muscomorpha</taxon>
        <taxon>Ephydroidea</taxon>
        <taxon>Drosophilidae</taxon>
        <taxon>Drosophila</taxon>
    </lineage>
</organism>
<dbReference type="AlphaFoldDB" id="A0A484ALQ7"/>
<keyword evidence="1" id="KW-0732">Signal</keyword>
<feature type="chain" id="PRO_5019767658" description="Kazal-like domain-containing protein" evidence="1">
    <location>
        <begin position="24"/>
        <end position="67"/>
    </location>
</feature>
<dbReference type="EMBL" id="LSRL02007194">
    <property type="protein sequence ID" value="TDG38237.1"/>
    <property type="molecule type" value="Genomic_DNA"/>
</dbReference>
<evidence type="ECO:0000313" key="2">
    <source>
        <dbReference type="EMBL" id="TDG38237.1"/>
    </source>
</evidence>
<gene>
    <name evidence="2" type="ORF">AWZ03_015341</name>
</gene>
<reference evidence="2 3" key="1">
    <citation type="journal article" date="2019" name="J. Hered.">
        <title>An Improved Genome Assembly for Drosophila navojoa, the Basal Species in the mojavensis Cluster.</title>
        <authorList>
            <person name="Vanderlinde T."/>
            <person name="Dupim E.G."/>
            <person name="Nazario-Yepiz N.O."/>
            <person name="Carvalho A.B."/>
        </authorList>
    </citation>
    <scope>NUCLEOTIDE SEQUENCE [LARGE SCALE GENOMIC DNA]</scope>
    <source>
        <strain evidence="2">Navoj_Jal97</strain>
        <tissue evidence="2">Whole organism</tissue>
    </source>
</reference>
<proteinExistence type="predicted"/>
<sequence length="67" mass="7403">MQLKAVHTLLLGILSWNILIVHTLPTLDNRGLLVTLPKCPPGRILVNTLPKCPKGQKLYAGRCRFSA</sequence>
<evidence type="ECO:0000313" key="3">
    <source>
        <dbReference type="Proteomes" id="UP000295192"/>
    </source>
</evidence>
<accession>A0A484ALQ7</accession>
<name>A0A484ALQ7_DRONA</name>